<dbReference type="AlphaFoldDB" id="A0A7Y7E8J5"/>
<evidence type="ECO:0000313" key="3">
    <source>
        <dbReference type="Proteomes" id="UP000587462"/>
    </source>
</evidence>
<protein>
    <submittedName>
        <fullName evidence="2">Uncharacterized protein</fullName>
    </submittedName>
</protein>
<dbReference type="RefSeq" id="WP_176606781.1">
    <property type="nucleotide sequence ID" value="NZ_BNBU01000011.1"/>
</dbReference>
<evidence type="ECO:0000256" key="1">
    <source>
        <dbReference type="SAM" id="MobiDB-lite"/>
    </source>
</evidence>
<accession>A0A7Y7E8J5</accession>
<dbReference type="Proteomes" id="UP000587462">
    <property type="component" value="Unassembled WGS sequence"/>
</dbReference>
<dbReference type="EMBL" id="JABBXF010000046">
    <property type="protein sequence ID" value="NVK80073.1"/>
    <property type="molecule type" value="Genomic_DNA"/>
</dbReference>
<evidence type="ECO:0000313" key="2">
    <source>
        <dbReference type="EMBL" id="NVK80073.1"/>
    </source>
</evidence>
<proteinExistence type="predicted"/>
<sequence length="131" mass="14659">MAESDFPFPDELRAAQRELHQVRAELTALLRQLPWSVEAHDGYTRPEGHWYPVQHPPTSSWTEEQQQTVSALRERERNLAADIVCHPHWAAYASTGRTVAARSALKHIDDEDSAASSEERADSGHGFSTAA</sequence>
<comment type="caution">
    <text evidence="2">The sequence shown here is derived from an EMBL/GenBank/DDBJ whole genome shotgun (WGS) entry which is preliminary data.</text>
</comment>
<feature type="region of interest" description="Disordered" evidence="1">
    <location>
        <begin position="44"/>
        <end position="66"/>
    </location>
</feature>
<name>A0A7Y7E8J5_STRMO</name>
<feature type="compositionally biased region" description="Polar residues" evidence="1">
    <location>
        <begin position="56"/>
        <end position="66"/>
    </location>
</feature>
<reference evidence="2 3" key="1">
    <citation type="submission" date="2020-04" db="EMBL/GenBank/DDBJ databases">
        <title>Draft Genome Sequence of Streptomyces morookaense DSM 40503, an 8-azaguanine-producing strain.</title>
        <authorList>
            <person name="Qi J."/>
            <person name="Gao J.-M."/>
        </authorList>
    </citation>
    <scope>NUCLEOTIDE SEQUENCE [LARGE SCALE GENOMIC DNA]</scope>
    <source>
        <strain evidence="2 3">DSM 40503</strain>
    </source>
</reference>
<keyword evidence="3" id="KW-1185">Reference proteome</keyword>
<gene>
    <name evidence="2" type="ORF">HG542_20765</name>
</gene>
<organism evidence="2 3">
    <name type="scientific">Streptomyces morookaense</name>
    <name type="common">Streptoverticillium morookaense</name>
    <dbReference type="NCBI Taxonomy" id="1970"/>
    <lineage>
        <taxon>Bacteria</taxon>
        <taxon>Bacillati</taxon>
        <taxon>Actinomycetota</taxon>
        <taxon>Actinomycetes</taxon>
        <taxon>Kitasatosporales</taxon>
        <taxon>Streptomycetaceae</taxon>
        <taxon>Streptomyces</taxon>
    </lineage>
</organism>
<feature type="region of interest" description="Disordered" evidence="1">
    <location>
        <begin position="109"/>
        <end position="131"/>
    </location>
</feature>